<keyword evidence="5" id="KW-1185">Reference proteome</keyword>
<dbReference type="InterPro" id="IPR050832">
    <property type="entry name" value="Bact_Acetyltransf"/>
</dbReference>
<dbReference type="AlphaFoldDB" id="A0A8J7Y8F9"/>
<dbReference type="Gene3D" id="3.40.630.30">
    <property type="match status" value="1"/>
</dbReference>
<dbReference type="InterPro" id="IPR016181">
    <property type="entry name" value="Acyl_CoA_acyltransferase"/>
</dbReference>
<evidence type="ECO:0000256" key="1">
    <source>
        <dbReference type="ARBA" id="ARBA00022679"/>
    </source>
</evidence>
<reference evidence="4 5" key="1">
    <citation type="submission" date="2021-06" db="EMBL/GenBank/DDBJ databases">
        <title>New haloarchaea isolates fom saline soil.</title>
        <authorList>
            <person name="Duran-Viseras A."/>
            <person name="Sanchez-Porro C.S."/>
            <person name="Ventosa A."/>
        </authorList>
    </citation>
    <scope>NUCLEOTIDE SEQUENCE [LARGE SCALE GENOMIC DNA]</scope>
    <source>
        <strain evidence="4 5">JCM 183640</strain>
    </source>
</reference>
<dbReference type="CDD" id="cd04301">
    <property type="entry name" value="NAT_SF"/>
    <property type="match status" value="1"/>
</dbReference>
<protein>
    <submittedName>
        <fullName evidence="4">GNAT family N-acetyltransferase</fullName>
        <ecNumber evidence="4">2.3.1.-</ecNumber>
    </submittedName>
</protein>
<evidence type="ECO:0000313" key="4">
    <source>
        <dbReference type="EMBL" id="MBV0922671.1"/>
    </source>
</evidence>
<dbReference type="SUPFAM" id="SSF55729">
    <property type="entry name" value="Acyl-CoA N-acyltransferases (Nat)"/>
    <property type="match status" value="1"/>
</dbReference>
<keyword evidence="1 4" id="KW-0808">Transferase</keyword>
<gene>
    <name evidence="4" type="ORF">KTS45_00515</name>
</gene>
<feature type="domain" description="N-acetyltransferase" evidence="3">
    <location>
        <begin position="1"/>
        <end position="155"/>
    </location>
</feature>
<proteinExistence type="predicted"/>
<name>A0A8J7Y8F9_9EURY</name>
<dbReference type="GO" id="GO:0016747">
    <property type="term" value="F:acyltransferase activity, transferring groups other than amino-acyl groups"/>
    <property type="evidence" value="ECO:0007669"/>
    <property type="project" value="InterPro"/>
</dbReference>
<comment type="caution">
    <text evidence="4">The sequence shown here is derived from an EMBL/GenBank/DDBJ whole genome shotgun (WGS) entry which is preliminary data.</text>
</comment>
<evidence type="ECO:0000256" key="2">
    <source>
        <dbReference type="ARBA" id="ARBA00023315"/>
    </source>
</evidence>
<sequence>MEITTATTDDIDAVVDLWVELARDQRAHGSHLLADENRTTVREATLHRVVAEDLLVARVDGAIVGFVMLTIERGRYEQRRVRGLVENIYVSPAYRRRGIGSALLGAAEATLTEAGADVVALEALAENDAARQFYAAHGYAPHRVELEKPTESDTL</sequence>
<organism evidence="4 5">
    <name type="scientific">Haloarcula limicola</name>
    <dbReference type="NCBI Taxonomy" id="1429915"/>
    <lineage>
        <taxon>Archaea</taxon>
        <taxon>Methanobacteriati</taxon>
        <taxon>Methanobacteriota</taxon>
        <taxon>Stenosarchaea group</taxon>
        <taxon>Halobacteria</taxon>
        <taxon>Halobacteriales</taxon>
        <taxon>Haloarculaceae</taxon>
        <taxon>Haloarcula</taxon>
    </lineage>
</organism>
<dbReference type="RefSeq" id="WP_162315854.1">
    <property type="nucleotide sequence ID" value="NZ_JAHQXF010000001.1"/>
</dbReference>
<dbReference type="EC" id="2.3.1.-" evidence="4"/>
<dbReference type="PANTHER" id="PTHR43877">
    <property type="entry name" value="AMINOALKYLPHOSPHONATE N-ACETYLTRANSFERASE-RELATED-RELATED"/>
    <property type="match status" value="1"/>
</dbReference>
<evidence type="ECO:0000259" key="3">
    <source>
        <dbReference type="PROSITE" id="PS51186"/>
    </source>
</evidence>
<keyword evidence="2 4" id="KW-0012">Acyltransferase</keyword>
<dbReference type="PANTHER" id="PTHR43877:SF1">
    <property type="entry name" value="ACETYLTRANSFERASE"/>
    <property type="match status" value="1"/>
</dbReference>
<dbReference type="PROSITE" id="PS51186">
    <property type="entry name" value="GNAT"/>
    <property type="match status" value="1"/>
</dbReference>
<dbReference type="Proteomes" id="UP000766550">
    <property type="component" value="Unassembled WGS sequence"/>
</dbReference>
<dbReference type="Pfam" id="PF00583">
    <property type="entry name" value="Acetyltransf_1"/>
    <property type="match status" value="1"/>
</dbReference>
<dbReference type="OrthoDB" id="38613at2157"/>
<dbReference type="InterPro" id="IPR000182">
    <property type="entry name" value="GNAT_dom"/>
</dbReference>
<dbReference type="EMBL" id="JAHQXF010000001">
    <property type="protein sequence ID" value="MBV0922671.1"/>
    <property type="molecule type" value="Genomic_DNA"/>
</dbReference>
<accession>A0A8J7Y8F9</accession>
<evidence type="ECO:0000313" key="5">
    <source>
        <dbReference type="Proteomes" id="UP000766550"/>
    </source>
</evidence>